<comment type="subunit">
    <text evidence="7">Monomer.</text>
</comment>
<keyword evidence="5 7" id="KW-0648">Protein biosynthesis</keyword>
<evidence type="ECO:0000256" key="2">
    <source>
        <dbReference type="ARBA" id="ARBA00022598"/>
    </source>
</evidence>
<feature type="domain" description="Glutamyl/glutaminyl-tRNA synthetase class Ib catalytic" evidence="8">
    <location>
        <begin position="6"/>
        <end position="322"/>
    </location>
</feature>
<dbReference type="HOGENOM" id="CLU_015768_6_3_7"/>
<dbReference type="SUPFAM" id="SSF48163">
    <property type="entry name" value="An anticodon-binding domain of class I aminoacyl-tRNA synthetases"/>
    <property type="match status" value="1"/>
</dbReference>
<dbReference type="InterPro" id="IPR020751">
    <property type="entry name" value="aa-tRNA-synth_I_codon-bd_sub2"/>
</dbReference>
<dbReference type="CDD" id="cd00808">
    <property type="entry name" value="GluRS_core"/>
    <property type="match status" value="1"/>
</dbReference>
<evidence type="ECO:0000259" key="8">
    <source>
        <dbReference type="Pfam" id="PF00749"/>
    </source>
</evidence>
<dbReference type="InterPro" id="IPR020058">
    <property type="entry name" value="Glu/Gln-tRNA-synth_Ib_cat-dom"/>
</dbReference>
<feature type="binding site" evidence="7">
    <location>
        <position position="111"/>
    </location>
    <ligand>
        <name>Zn(2+)</name>
        <dbReference type="ChEBI" id="CHEBI:29105"/>
    </ligand>
</feature>
<reference evidence="10 11" key="1">
    <citation type="journal article" date="2014" name="Nature">
        <title>An environmental bacterial taxon with a large and distinct metabolic repertoire.</title>
        <authorList>
            <person name="Wilson M.C."/>
            <person name="Mori T."/>
            <person name="Ruckert C."/>
            <person name="Uria A.R."/>
            <person name="Helf M.J."/>
            <person name="Takada K."/>
            <person name="Gernert C."/>
            <person name="Steffens U.A."/>
            <person name="Heycke N."/>
            <person name="Schmitt S."/>
            <person name="Rinke C."/>
            <person name="Helfrich E.J."/>
            <person name="Brachmann A.O."/>
            <person name="Gurgui C."/>
            <person name="Wakimoto T."/>
            <person name="Kracht M."/>
            <person name="Crusemann M."/>
            <person name="Hentschel U."/>
            <person name="Abe I."/>
            <person name="Matsunaga S."/>
            <person name="Kalinowski J."/>
            <person name="Takeyama H."/>
            <person name="Piel J."/>
        </authorList>
    </citation>
    <scope>NUCLEOTIDE SEQUENCE [LARGE SCALE GENOMIC DNA]</scope>
    <source>
        <strain evidence="11">TSY1</strain>
    </source>
</reference>
<accession>W4LTD3</accession>
<keyword evidence="3 7" id="KW-0547">Nucleotide-binding</keyword>
<dbReference type="InterPro" id="IPR045462">
    <property type="entry name" value="aa-tRNA-synth_I_cd-bd"/>
</dbReference>
<keyword evidence="4 7" id="KW-0067">ATP-binding</keyword>
<comment type="cofactor">
    <cofactor evidence="7">
        <name>Zn(2+)</name>
        <dbReference type="ChEBI" id="CHEBI:29105"/>
    </cofactor>
    <text evidence="7">Binds 1 zinc ion per subunit.</text>
</comment>
<dbReference type="AlphaFoldDB" id="W4LTD3"/>
<comment type="function">
    <text evidence="7">Catalyzes the attachment of glutamate to tRNA(Glu) in a two-step reaction: glutamate is first activated by ATP to form Glu-AMP and then transferred to the acceptor end of tRNA(Glu).</text>
</comment>
<dbReference type="GO" id="GO:0000049">
    <property type="term" value="F:tRNA binding"/>
    <property type="evidence" value="ECO:0007669"/>
    <property type="project" value="InterPro"/>
</dbReference>
<dbReference type="NCBIfam" id="TIGR00464">
    <property type="entry name" value="gltX_bact"/>
    <property type="match status" value="1"/>
</dbReference>
<dbReference type="PROSITE" id="PS00178">
    <property type="entry name" value="AA_TRNA_LIGASE_I"/>
    <property type="match status" value="1"/>
</dbReference>
<dbReference type="InterPro" id="IPR008925">
    <property type="entry name" value="aa_tRNA-synth_I_cd-bd_sf"/>
</dbReference>
<gene>
    <name evidence="7" type="primary">gltX</name>
    <name evidence="10" type="ORF">ETSY1_08130</name>
</gene>
<comment type="caution">
    <text evidence="10">The sequence shown here is derived from an EMBL/GenBank/DDBJ whole genome shotgun (WGS) entry which is preliminary data.</text>
</comment>
<dbReference type="GO" id="GO:0005524">
    <property type="term" value="F:ATP binding"/>
    <property type="evidence" value="ECO:0007669"/>
    <property type="project" value="UniProtKB-UniRule"/>
</dbReference>
<dbReference type="PANTHER" id="PTHR43311">
    <property type="entry name" value="GLUTAMATE--TRNA LIGASE"/>
    <property type="match status" value="1"/>
</dbReference>
<comment type="subcellular location">
    <subcellularLocation>
        <location evidence="7">Cytoplasm</location>
    </subcellularLocation>
</comment>
<dbReference type="GO" id="GO:0005829">
    <property type="term" value="C:cytosol"/>
    <property type="evidence" value="ECO:0007669"/>
    <property type="project" value="TreeGrafter"/>
</dbReference>
<dbReference type="Pfam" id="PF00749">
    <property type="entry name" value="tRNA-synt_1c"/>
    <property type="match status" value="1"/>
</dbReference>
<keyword evidence="2 7" id="KW-0436">Ligase</keyword>
<comment type="similarity">
    <text evidence="1 7">Belongs to the class-I aminoacyl-tRNA synthetase family. Glutamate--tRNA ligase type 1 subfamily.</text>
</comment>
<dbReference type="SUPFAM" id="SSF52374">
    <property type="entry name" value="Nucleotidylyl transferase"/>
    <property type="match status" value="1"/>
</dbReference>
<keyword evidence="6 7" id="KW-0030">Aminoacyl-tRNA synthetase</keyword>
<evidence type="ECO:0000256" key="1">
    <source>
        <dbReference type="ARBA" id="ARBA00007894"/>
    </source>
</evidence>
<evidence type="ECO:0000256" key="5">
    <source>
        <dbReference type="ARBA" id="ARBA00022917"/>
    </source>
</evidence>
<dbReference type="InterPro" id="IPR049940">
    <property type="entry name" value="GluQ/Sye"/>
</dbReference>
<dbReference type="PATRIC" id="fig|1429438.4.peg.1728"/>
<dbReference type="GO" id="GO:0006424">
    <property type="term" value="P:glutamyl-tRNA aminoacylation"/>
    <property type="evidence" value="ECO:0007669"/>
    <property type="project" value="UniProtKB-UniRule"/>
</dbReference>
<feature type="binding site" evidence="7">
    <location>
        <position position="109"/>
    </location>
    <ligand>
        <name>Zn(2+)</name>
        <dbReference type="ChEBI" id="CHEBI:29105"/>
    </ligand>
</feature>
<keyword evidence="7" id="KW-0479">Metal-binding</keyword>
<evidence type="ECO:0000313" key="11">
    <source>
        <dbReference type="Proteomes" id="UP000019141"/>
    </source>
</evidence>
<dbReference type="HAMAP" id="MF_00022">
    <property type="entry name" value="Glu_tRNA_synth_type1"/>
    <property type="match status" value="1"/>
</dbReference>
<dbReference type="InterPro" id="IPR014729">
    <property type="entry name" value="Rossmann-like_a/b/a_fold"/>
</dbReference>
<dbReference type="Gene3D" id="1.10.10.350">
    <property type="match status" value="1"/>
</dbReference>
<evidence type="ECO:0000256" key="6">
    <source>
        <dbReference type="ARBA" id="ARBA00023146"/>
    </source>
</evidence>
<protein>
    <recommendedName>
        <fullName evidence="7">Glutamate--tRNA ligase</fullName>
        <ecNumber evidence="7">6.1.1.17</ecNumber>
    </recommendedName>
    <alternativeName>
        <fullName evidence="7">Glutamyl-tRNA synthetase</fullName>
        <shortName evidence="7">GluRS</shortName>
    </alternativeName>
</protein>
<dbReference type="GO" id="GO:0008270">
    <property type="term" value="F:zinc ion binding"/>
    <property type="evidence" value="ECO:0007669"/>
    <property type="project" value="UniProtKB-UniRule"/>
</dbReference>
<dbReference type="FunFam" id="3.40.50.620:FF:000045">
    <property type="entry name" value="Glutamate--tRNA ligase, mitochondrial"/>
    <property type="match status" value="1"/>
</dbReference>
<dbReference type="GO" id="GO:0004818">
    <property type="term" value="F:glutamate-tRNA ligase activity"/>
    <property type="evidence" value="ECO:0007669"/>
    <property type="project" value="UniProtKB-UniRule"/>
</dbReference>
<dbReference type="EC" id="6.1.1.17" evidence="7"/>
<feature type="binding site" evidence="7">
    <location>
        <position position="136"/>
    </location>
    <ligand>
        <name>Zn(2+)</name>
        <dbReference type="ChEBI" id="CHEBI:29105"/>
    </ligand>
</feature>
<dbReference type="InterPro" id="IPR004527">
    <property type="entry name" value="Glu-tRNA-ligase_bac/mito"/>
</dbReference>
<dbReference type="PRINTS" id="PR00987">
    <property type="entry name" value="TRNASYNTHGLU"/>
</dbReference>
<feature type="binding site" evidence="7">
    <location>
        <position position="256"/>
    </location>
    <ligand>
        <name>ATP</name>
        <dbReference type="ChEBI" id="CHEBI:30616"/>
    </ligand>
</feature>
<dbReference type="Pfam" id="PF19269">
    <property type="entry name" value="Anticodon_2"/>
    <property type="match status" value="1"/>
</dbReference>
<proteinExistence type="inferred from homology"/>
<sequence length="487" mass="55539">MTQQDVRVRIAPSPTGAPHVGTAYIGLFNLAFARAHGGKFVIRIEDTDRARSSQRSEDAILRSLRWIGLEWDEGPDVGGPHGPYRQSERLHIYHEHVDQLIAEGAAYRCVCTPERLDAMRQQQREAKQPVRYDGHCRDASAAEIEAAIAQGLPAVVRMKVPPDGVTVVHDAFRDPITIENSQIDDQILLKSDGYPTYHLAAVVDDHLMGISHVIRAEEWISSTPKHLMLYEAFGWTPPVMMHMPLLRNTDKSKISKRKNPVSLEYYERQGYLPEALLNFLGLMGWSMPDEREIFTLDEMTEAFTFDRLSLGGPVFDLQKLDWINGMYLRQLSPEALAERLQRQLIQPKVDRLSDPDFVQQMIPLLQERLHTLGDFHTMASYFYDTPLAYDVDQLVPKGKKSRETAKILTEVSEHFQRHEGAWADAELEDAMRSYIERTKWDNRSLFMTLRVAITGRTASPPLFATMEVLGRETCLARFEDAIAALQR</sequence>
<feature type="domain" description="Aminoacyl-tRNA synthetase class I anticodon-binding" evidence="9">
    <location>
        <begin position="336"/>
        <end position="482"/>
    </location>
</feature>
<dbReference type="InterPro" id="IPR000924">
    <property type="entry name" value="Glu/Gln-tRNA-synth"/>
</dbReference>
<keyword evidence="7" id="KW-0862">Zinc</keyword>
<evidence type="ECO:0000259" key="9">
    <source>
        <dbReference type="Pfam" id="PF19269"/>
    </source>
</evidence>
<name>W4LTD3_ENTF1</name>
<evidence type="ECO:0000256" key="4">
    <source>
        <dbReference type="ARBA" id="ARBA00022840"/>
    </source>
</evidence>
<evidence type="ECO:0000313" key="10">
    <source>
        <dbReference type="EMBL" id="ETX01243.1"/>
    </source>
</evidence>
<evidence type="ECO:0000256" key="7">
    <source>
        <dbReference type="HAMAP-Rule" id="MF_00022"/>
    </source>
</evidence>
<feature type="short sequence motif" description="'HIGH' region" evidence="7">
    <location>
        <begin position="12"/>
        <end position="22"/>
    </location>
</feature>
<feature type="short sequence motif" description="'KMSKS' region" evidence="7">
    <location>
        <begin position="253"/>
        <end position="257"/>
    </location>
</feature>
<evidence type="ECO:0000256" key="3">
    <source>
        <dbReference type="ARBA" id="ARBA00022741"/>
    </source>
</evidence>
<comment type="catalytic activity">
    <reaction evidence="7">
        <text>tRNA(Glu) + L-glutamate + ATP = L-glutamyl-tRNA(Glu) + AMP + diphosphate</text>
        <dbReference type="Rhea" id="RHEA:23540"/>
        <dbReference type="Rhea" id="RHEA-COMP:9663"/>
        <dbReference type="Rhea" id="RHEA-COMP:9680"/>
        <dbReference type="ChEBI" id="CHEBI:29985"/>
        <dbReference type="ChEBI" id="CHEBI:30616"/>
        <dbReference type="ChEBI" id="CHEBI:33019"/>
        <dbReference type="ChEBI" id="CHEBI:78442"/>
        <dbReference type="ChEBI" id="CHEBI:78520"/>
        <dbReference type="ChEBI" id="CHEBI:456215"/>
        <dbReference type="EC" id="6.1.1.17"/>
    </reaction>
</comment>
<keyword evidence="7" id="KW-0963">Cytoplasm</keyword>
<dbReference type="PANTHER" id="PTHR43311:SF2">
    <property type="entry name" value="GLUTAMATE--TRNA LIGASE, MITOCHONDRIAL-RELATED"/>
    <property type="match status" value="1"/>
</dbReference>
<dbReference type="InterPro" id="IPR033910">
    <property type="entry name" value="GluRS_core"/>
</dbReference>
<dbReference type="Proteomes" id="UP000019141">
    <property type="component" value="Unassembled WGS sequence"/>
</dbReference>
<dbReference type="Gene3D" id="3.40.50.620">
    <property type="entry name" value="HUPs"/>
    <property type="match status" value="1"/>
</dbReference>
<feature type="binding site" evidence="7">
    <location>
        <position position="138"/>
    </location>
    <ligand>
        <name>Zn(2+)</name>
        <dbReference type="ChEBI" id="CHEBI:29105"/>
    </ligand>
</feature>
<dbReference type="EMBL" id="AZHW01000255">
    <property type="protein sequence ID" value="ETX01243.1"/>
    <property type="molecule type" value="Genomic_DNA"/>
</dbReference>
<dbReference type="InterPro" id="IPR001412">
    <property type="entry name" value="aa-tRNA-synth_I_CS"/>
</dbReference>
<keyword evidence="11" id="KW-1185">Reference proteome</keyword>
<organism evidence="10 11">
    <name type="scientific">Entotheonella factor</name>
    <dbReference type="NCBI Taxonomy" id="1429438"/>
    <lineage>
        <taxon>Bacteria</taxon>
        <taxon>Pseudomonadati</taxon>
        <taxon>Nitrospinota/Tectimicrobiota group</taxon>
        <taxon>Candidatus Tectimicrobiota</taxon>
        <taxon>Candidatus Entotheonellia</taxon>
        <taxon>Candidatus Entotheonellales</taxon>
        <taxon>Candidatus Entotheonellaceae</taxon>
        <taxon>Candidatus Entotheonella</taxon>
    </lineage>
</organism>